<organism evidence="2">
    <name type="scientific">marine metagenome</name>
    <dbReference type="NCBI Taxonomy" id="408172"/>
    <lineage>
        <taxon>unclassified sequences</taxon>
        <taxon>metagenomes</taxon>
        <taxon>ecological metagenomes</taxon>
    </lineage>
</organism>
<proteinExistence type="predicted"/>
<evidence type="ECO:0000313" key="2">
    <source>
        <dbReference type="EMBL" id="SVC98317.1"/>
    </source>
</evidence>
<name>A0A382RMK1_9ZZZZ</name>
<sequence>VLSIAWCLRALAPASPRSLLSGAVAEVTGLPNVSSNFRPTELRSWSVGMAMAATGVALVGTAATGLIGATGGFFGGGFVLLAAMLVLAWAWLSGRPARHTEGPWSLSQVGFRNASYRPGRSVLCIALIASASFIIVAVDAFRLEGDGDLLNRSSGTGGYTLLADTLLPVVDDLSTADGQAQLFIADLFDSGQPLNGIGISRFRVRPGEDASCLNLYQAKDPRVIAPTASFVDEARFSFRASLAETPDQEMNPWLLLNHEFSDGAIPAIADATSLQYALHLSVGDDFVLNRDTDNPITLRVVASLSDSIFQGELLISEENF</sequence>
<feature type="transmembrane region" description="Helical" evidence="1">
    <location>
        <begin position="122"/>
        <end position="143"/>
    </location>
</feature>
<feature type="transmembrane region" description="Helical" evidence="1">
    <location>
        <begin position="73"/>
        <end position="92"/>
    </location>
</feature>
<dbReference type="PANTHER" id="PTHR43738:SF2">
    <property type="entry name" value="ABC TRANSPORTER PERMEASE"/>
    <property type="match status" value="1"/>
</dbReference>
<protein>
    <submittedName>
        <fullName evidence="2">Uncharacterized protein</fullName>
    </submittedName>
</protein>
<dbReference type="AlphaFoldDB" id="A0A382RMK1"/>
<keyword evidence="1" id="KW-1133">Transmembrane helix</keyword>
<dbReference type="PANTHER" id="PTHR43738">
    <property type="entry name" value="ABC TRANSPORTER, MEMBRANE PROTEIN"/>
    <property type="match status" value="1"/>
</dbReference>
<evidence type="ECO:0000256" key="1">
    <source>
        <dbReference type="SAM" id="Phobius"/>
    </source>
</evidence>
<feature type="transmembrane region" description="Helical" evidence="1">
    <location>
        <begin position="45"/>
        <end position="67"/>
    </location>
</feature>
<keyword evidence="1" id="KW-0472">Membrane</keyword>
<dbReference type="EMBL" id="UINC01122482">
    <property type="protein sequence ID" value="SVC98317.1"/>
    <property type="molecule type" value="Genomic_DNA"/>
</dbReference>
<dbReference type="InterPro" id="IPR051125">
    <property type="entry name" value="ABC-4/HrtB_transporter"/>
</dbReference>
<keyword evidence="1" id="KW-0812">Transmembrane</keyword>
<accession>A0A382RMK1</accession>
<reference evidence="2" key="1">
    <citation type="submission" date="2018-05" db="EMBL/GenBank/DDBJ databases">
        <authorList>
            <person name="Lanie J.A."/>
            <person name="Ng W.-L."/>
            <person name="Kazmierczak K.M."/>
            <person name="Andrzejewski T.M."/>
            <person name="Davidsen T.M."/>
            <person name="Wayne K.J."/>
            <person name="Tettelin H."/>
            <person name="Glass J.I."/>
            <person name="Rusch D."/>
            <person name="Podicherti R."/>
            <person name="Tsui H.-C.T."/>
            <person name="Winkler M.E."/>
        </authorList>
    </citation>
    <scope>NUCLEOTIDE SEQUENCE</scope>
</reference>
<feature type="non-terminal residue" evidence="2">
    <location>
        <position position="1"/>
    </location>
</feature>
<gene>
    <name evidence="2" type="ORF">METZ01_LOCUS351171</name>
</gene>
<feature type="non-terminal residue" evidence="2">
    <location>
        <position position="320"/>
    </location>
</feature>